<dbReference type="InterPro" id="IPR038389">
    <property type="entry name" value="PSMG2_sf"/>
</dbReference>
<evidence type="ECO:0000313" key="1">
    <source>
        <dbReference type="EMBL" id="UZJ26536.1"/>
    </source>
</evidence>
<accession>A0ABY6P4F5</accession>
<dbReference type="Gene3D" id="1.10.287.100">
    <property type="match status" value="1"/>
</dbReference>
<dbReference type="Pfam" id="PF09754">
    <property type="entry name" value="PAC2"/>
    <property type="match status" value="1"/>
</dbReference>
<dbReference type="SUPFAM" id="SSF159659">
    <property type="entry name" value="Cgl1923-like"/>
    <property type="match status" value="1"/>
</dbReference>
<organism evidence="1 2">
    <name type="scientific">Rhodococcus antarcticus</name>
    <dbReference type="NCBI Taxonomy" id="2987751"/>
    <lineage>
        <taxon>Bacteria</taxon>
        <taxon>Bacillati</taxon>
        <taxon>Actinomycetota</taxon>
        <taxon>Actinomycetes</taxon>
        <taxon>Mycobacteriales</taxon>
        <taxon>Nocardiaceae</taxon>
        <taxon>Rhodococcus</taxon>
    </lineage>
</organism>
<dbReference type="Gene3D" id="3.40.50.10900">
    <property type="entry name" value="PAC-like subunit"/>
    <property type="match status" value="1"/>
</dbReference>
<reference evidence="1" key="1">
    <citation type="submission" date="2022-10" db="EMBL/GenBank/DDBJ databases">
        <title>Rhodococcus sp.75.</title>
        <authorList>
            <person name="Sun M."/>
        </authorList>
    </citation>
    <scope>NUCLEOTIDE SEQUENCE</scope>
    <source>
        <strain evidence="1">75</strain>
    </source>
</reference>
<sequence>MYELEFPSPELVSEDGRGPVLVHALQGFSDAGHAIKLASAHLRDELDTEVVASFDLDQLLDYRSRRPMMTFDGDHFSSYDTPELTLYAVRDTVGTPFLLLAGLEPDLHWERFTTAVRLLAERLGVRRTVGLNAIPMAVPHTRPVGVTAHGSPTDLVSGYEPWAGTVRVPASAASLLELRMGQAGHEAMGFAVHVPHYLSQTDYPEAAQTLLEHVGRAADLQLPHAALGEAAARVREEVETQVSGSDEVRSVVKALERQYDAYVGSQERTSLLAADGALPSGDELGAELERFLAEQGKDGSSGTEGTTPDA</sequence>
<protein>
    <submittedName>
        <fullName evidence="1">PAC2 family protein</fullName>
    </submittedName>
</protein>
<name>A0ABY6P4F5_9NOCA</name>
<dbReference type="RefSeq" id="WP_265384640.1">
    <property type="nucleotide sequence ID" value="NZ_CP110615.1"/>
</dbReference>
<dbReference type="InterPro" id="IPR019151">
    <property type="entry name" value="Proteasome_assmbl_chaperone_2"/>
</dbReference>
<evidence type="ECO:0000313" key="2">
    <source>
        <dbReference type="Proteomes" id="UP001164965"/>
    </source>
</evidence>
<dbReference type="EMBL" id="CP110615">
    <property type="protein sequence ID" value="UZJ26536.1"/>
    <property type="molecule type" value="Genomic_DNA"/>
</dbReference>
<dbReference type="Proteomes" id="UP001164965">
    <property type="component" value="Chromosome"/>
</dbReference>
<gene>
    <name evidence="1" type="ORF">RHODO2019_05495</name>
</gene>
<dbReference type="PIRSF" id="PIRSF028754">
    <property type="entry name" value="UCP028754"/>
    <property type="match status" value="1"/>
</dbReference>
<dbReference type="InterPro" id="IPR008492">
    <property type="entry name" value="Rv2714-like"/>
</dbReference>
<proteinExistence type="predicted"/>
<keyword evidence="2" id="KW-1185">Reference proteome</keyword>